<dbReference type="AlphaFoldDB" id="A0AA95HAS4"/>
<keyword evidence="5 7" id="KW-0413">Isomerase</keyword>
<dbReference type="Proteomes" id="UP001300672">
    <property type="component" value="Chromosome"/>
</dbReference>
<evidence type="ECO:0000256" key="6">
    <source>
        <dbReference type="ARBA" id="ARBA00029321"/>
    </source>
</evidence>
<dbReference type="SUPFAM" id="SSF53697">
    <property type="entry name" value="SIS domain"/>
    <property type="match status" value="1"/>
</dbReference>
<organism evidence="9">
    <name type="scientific">Candidatus Thiocaldithrix dubininis</name>
    <dbReference type="NCBI Taxonomy" id="3080823"/>
    <lineage>
        <taxon>Bacteria</taxon>
        <taxon>Pseudomonadati</taxon>
        <taxon>Pseudomonadota</taxon>
        <taxon>Gammaproteobacteria</taxon>
        <taxon>Thiotrichales</taxon>
        <taxon>Thiotrichaceae</taxon>
        <taxon>Candidatus Thiocaldithrix</taxon>
    </lineage>
</organism>
<evidence type="ECO:0000256" key="5">
    <source>
        <dbReference type="ARBA" id="ARBA00023235"/>
    </source>
</evidence>
<dbReference type="FunFam" id="1.10.1390.10:FF:000001">
    <property type="entry name" value="Glucose-6-phosphate isomerase"/>
    <property type="match status" value="1"/>
</dbReference>
<dbReference type="InterPro" id="IPR046348">
    <property type="entry name" value="SIS_dom_sf"/>
</dbReference>
<dbReference type="KEGG" id="tdu:QJT80_02080"/>
<evidence type="ECO:0000256" key="8">
    <source>
        <dbReference type="RuleBase" id="RU000612"/>
    </source>
</evidence>
<dbReference type="GO" id="GO:0097367">
    <property type="term" value="F:carbohydrate derivative binding"/>
    <property type="evidence" value="ECO:0007669"/>
    <property type="project" value="InterPro"/>
</dbReference>
<evidence type="ECO:0000256" key="3">
    <source>
        <dbReference type="ARBA" id="ARBA00022432"/>
    </source>
</evidence>
<dbReference type="CDD" id="cd05016">
    <property type="entry name" value="SIS_PGI_2"/>
    <property type="match status" value="1"/>
</dbReference>
<dbReference type="NCBIfam" id="NF001211">
    <property type="entry name" value="PRK00179.1"/>
    <property type="match status" value="1"/>
</dbReference>
<dbReference type="EMBL" id="CP124755">
    <property type="protein sequence ID" value="WGZ91271.1"/>
    <property type="molecule type" value="Genomic_DNA"/>
</dbReference>
<keyword evidence="7" id="KW-0963">Cytoplasm</keyword>
<dbReference type="Pfam" id="PF00342">
    <property type="entry name" value="PGI"/>
    <property type="match status" value="1"/>
</dbReference>
<dbReference type="InterPro" id="IPR018189">
    <property type="entry name" value="Phosphoglucose_isomerase_CS"/>
</dbReference>
<comment type="catalytic activity">
    <reaction evidence="6 7 8">
        <text>alpha-D-glucose 6-phosphate = beta-D-fructose 6-phosphate</text>
        <dbReference type="Rhea" id="RHEA:11816"/>
        <dbReference type="ChEBI" id="CHEBI:57634"/>
        <dbReference type="ChEBI" id="CHEBI:58225"/>
        <dbReference type="EC" id="5.3.1.9"/>
    </reaction>
</comment>
<evidence type="ECO:0000313" key="9">
    <source>
        <dbReference type="EMBL" id="WGZ91271.1"/>
    </source>
</evidence>
<comment type="function">
    <text evidence="7">Catalyzes the reversible isomerization of glucose-6-phosphate to fructose-6-phosphate.</text>
</comment>
<dbReference type="Gene3D" id="1.10.1390.10">
    <property type="match status" value="1"/>
</dbReference>
<dbReference type="GO" id="GO:0006094">
    <property type="term" value="P:gluconeogenesis"/>
    <property type="evidence" value="ECO:0007669"/>
    <property type="project" value="UniProtKB-UniRule"/>
</dbReference>
<keyword evidence="3 7" id="KW-0312">Gluconeogenesis</keyword>
<dbReference type="GO" id="GO:0006096">
    <property type="term" value="P:glycolytic process"/>
    <property type="evidence" value="ECO:0007669"/>
    <property type="project" value="UniProtKB-UniRule"/>
</dbReference>
<dbReference type="HAMAP" id="MF_00473">
    <property type="entry name" value="G6P_isomerase"/>
    <property type="match status" value="1"/>
</dbReference>
<dbReference type="PROSITE" id="PS00765">
    <property type="entry name" value="P_GLUCOSE_ISOMERASE_1"/>
    <property type="match status" value="1"/>
</dbReference>
<sequence>MSTLHAQLAAHYAQIKDKQMRELFAQDAGRAERFSLKVDELLLDYSKNRITSETLNLLLQLAEQAQVATWRERMFNGEKINNTEHRAVLHTALRNQSQRAVRVDGENVMPAIHAVLDKMAAFTEKVRAGTWLGYTGKPITDIVNIGIGGSDLGPQMVCQALKPYGHTRLKMHFMSNIDGAHVLEILEDLDPATTLFIIASKTFTTQETMTNAQYVRKWFLAQVQDETQIAKHFVAVSTNTQSVITFGIDPQNMFEFWDWVGGRYSLWSAIGLAIMLYVGADNFHALLQGGYAMDEHFRTAPLATNMPVILALLGIWYNNYFQAESHVILPYDHYLRSLPMYLQQADMESNGKSVDREGNPVNQSTGAIIWGATGINGQHAFYQLLHQGTKLIPADFIISRKPPTSLHLHHEILLSNFLAQTEALMQGRTLAETIASGATEPYTPKIFAGNHPSNALILDELTPRNLGMLIALYEHKIFVQGIIWNINSFDQWGVELGKILAKQILPELQTRTPVTAHDASTNALIGYSREFL</sequence>
<name>A0AA95HAS4_9GAMM</name>
<feature type="active site" description="Proton donor" evidence="7">
    <location>
        <position position="348"/>
    </location>
</feature>
<dbReference type="PROSITE" id="PS51463">
    <property type="entry name" value="P_GLUCOSE_ISOMERASE_3"/>
    <property type="match status" value="1"/>
</dbReference>
<dbReference type="PANTHER" id="PTHR11469:SF1">
    <property type="entry name" value="GLUCOSE-6-PHOSPHATE ISOMERASE"/>
    <property type="match status" value="1"/>
</dbReference>
<comment type="pathway">
    <text evidence="1 7 8">Carbohydrate degradation; glycolysis; D-glyceraldehyde 3-phosphate and glycerone phosphate from D-glucose: step 2/4.</text>
</comment>
<comment type="similarity">
    <text evidence="2 7 8">Belongs to the GPI family.</text>
</comment>
<dbReference type="Gene3D" id="3.40.50.10490">
    <property type="entry name" value="Glucose-6-phosphate isomerase like protein, domain 1"/>
    <property type="match status" value="2"/>
</dbReference>
<reference evidence="9" key="1">
    <citation type="journal article" date="2023" name="Int. J. Mol. Sci.">
        <title>Metagenomics Revealed a New Genus 'Candidatus Thiocaldithrix dubininis' gen. nov., sp. nov. and a New Species 'Candidatus Thiothrix putei' sp. nov. in the Family Thiotrichaceae, Some Members of Which Have Traits of Both Na+- and H+-Motive Energetics.</title>
        <authorList>
            <person name="Ravin N.V."/>
            <person name="Muntyan M.S."/>
            <person name="Smolyakov D.D."/>
            <person name="Rudenko T.S."/>
            <person name="Beletsky A.V."/>
            <person name="Mardanov A.V."/>
            <person name="Grabovich M.Y."/>
        </authorList>
    </citation>
    <scope>NUCLEOTIDE SEQUENCE</scope>
    <source>
        <strain evidence="9">GKL-01</strain>
    </source>
</reference>
<dbReference type="InterPro" id="IPR035476">
    <property type="entry name" value="SIS_PGI_1"/>
</dbReference>
<dbReference type="InterPro" id="IPR023096">
    <property type="entry name" value="G6P_Isomerase_C"/>
</dbReference>
<gene>
    <name evidence="7 9" type="primary">pgi</name>
    <name evidence="9" type="ORF">QJT80_02080</name>
</gene>
<dbReference type="InterPro" id="IPR035482">
    <property type="entry name" value="SIS_PGI_2"/>
</dbReference>
<reference evidence="9" key="2">
    <citation type="submission" date="2023-04" db="EMBL/GenBank/DDBJ databases">
        <authorList>
            <person name="Beletskiy A.V."/>
            <person name="Mardanov A.V."/>
            <person name="Ravin N.V."/>
        </authorList>
    </citation>
    <scope>NUCLEOTIDE SEQUENCE</scope>
    <source>
        <strain evidence="9">GKL-01</strain>
    </source>
</reference>
<evidence type="ECO:0000256" key="2">
    <source>
        <dbReference type="ARBA" id="ARBA00006604"/>
    </source>
</evidence>
<keyword evidence="4 7" id="KW-0324">Glycolysis</keyword>
<evidence type="ECO:0000256" key="4">
    <source>
        <dbReference type="ARBA" id="ARBA00023152"/>
    </source>
</evidence>
<dbReference type="GO" id="GO:0051156">
    <property type="term" value="P:glucose 6-phosphate metabolic process"/>
    <property type="evidence" value="ECO:0007669"/>
    <property type="project" value="TreeGrafter"/>
</dbReference>
<dbReference type="PRINTS" id="PR00662">
    <property type="entry name" value="G6PISOMERASE"/>
</dbReference>
<dbReference type="PANTHER" id="PTHR11469">
    <property type="entry name" value="GLUCOSE-6-PHOSPHATE ISOMERASE"/>
    <property type="match status" value="1"/>
</dbReference>
<dbReference type="GO" id="GO:0004347">
    <property type="term" value="F:glucose-6-phosphate isomerase activity"/>
    <property type="evidence" value="ECO:0007669"/>
    <property type="project" value="UniProtKB-UniRule"/>
</dbReference>
<feature type="active site" evidence="7">
    <location>
        <position position="379"/>
    </location>
</feature>
<evidence type="ECO:0000256" key="1">
    <source>
        <dbReference type="ARBA" id="ARBA00004926"/>
    </source>
</evidence>
<dbReference type="FunFam" id="3.40.50.10490:FF:000004">
    <property type="entry name" value="Glucose-6-phosphate isomerase"/>
    <property type="match status" value="1"/>
</dbReference>
<comment type="pathway">
    <text evidence="7">Carbohydrate biosynthesis; gluconeogenesis.</text>
</comment>
<dbReference type="InterPro" id="IPR001672">
    <property type="entry name" value="G6P_Isomerase"/>
</dbReference>
<evidence type="ECO:0000256" key="7">
    <source>
        <dbReference type="HAMAP-Rule" id="MF_00473"/>
    </source>
</evidence>
<dbReference type="EC" id="5.3.1.9" evidence="7"/>
<feature type="active site" evidence="7">
    <location>
        <position position="498"/>
    </location>
</feature>
<accession>A0AA95HAS4</accession>
<dbReference type="GO" id="GO:0005829">
    <property type="term" value="C:cytosol"/>
    <property type="evidence" value="ECO:0007669"/>
    <property type="project" value="TreeGrafter"/>
</dbReference>
<protein>
    <recommendedName>
        <fullName evidence="7">Glucose-6-phosphate isomerase</fullName>
        <shortName evidence="7">GPI</shortName>
        <ecNumber evidence="7">5.3.1.9</ecNumber>
    </recommendedName>
    <alternativeName>
        <fullName evidence="7">Phosphoglucose isomerase</fullName>
        <shortName evidence="7">PGI</shortName>
    </alternativeName>
    <alternativeName>
        <fullName evidence="7">Phosphohexose isomerase</fullName>
        <shortName evidence="7">PHI</shortName>
    </alternativeName>
</protein>
<dbReference type="GO" id="GO:0048029">
    <property type="term" value="F:monosaccharide binding"/>
    <property type="evidence" value="ECO:0007669"/>
    <property type="project" value="TreeGrafter"/>
</dbReference>
<proteinExistence type="inferred from homology"/>
<dbReference type="PROSITE" id="PS00174">
    <property type="entry name" value="P_GLUCOSE_ISOMERASE_2"/>
    <property type="match status" value="1"/>
</dbReference>
<dbReference type="CDD" id="cd05015">
    <property type="entry name" value="SIS_PGI_1"/>
    <property type="match status" value="1"/>
</dbReference>
<comment type="subcellular location">
    <subcellularLocation>
        <location evidence="7">Cytoplasm</location>
    </subcellularLocation>
</comment>